<evidence type="ECO:0000256" key="3">
    <source>
        <dbReference type="ARBA" id="ARBA00023274"/>
    </source>
</evidence>
<dbReference type="SUPFAM" id="SSF50104">
    <property type="entry name" value="Translation proteins SH3-like domain"/>
    <property type="match status" value="1"/>
</dbReference>
<dbReference type="FunFam" id="2.30.30.30:FF:000118">
    <property type="entry name" value="60S ribosomal protein L26-1"/>
    <property type="match status" value="1"/>
</dbReference>
<organism evidence="5 6">
    <name type="scientific">Glycine soja</name>
    <name type="common">Wild soybean</name>
    <dbReference type="NCBI Taxonomy" id="3848"/>
    <lineage>
        <taxon>Eukaryota</taxon>
        <taxon>Viridiplantae</taxon>
        <taxon>Streptophyta</taxon>
        <taxon>Embryophyta</taxon>
        <taxon>Tracheophyta</taxon>
        <taxon>Spermatophyta</taxon>
        <taxon>Magnoliopsida</taxon>
        <taxon>eudicotyledons</taxon>
        <taxon>Gunneridae</taxon>
        <taxon>Pentapetalae</taxon>
        <taxon>rosids</taxon>
        <taxon>fabids</taxon>
        <taxon>Fabales</taxon>
        <taxon>Fabaceae</taxon>
        <taxon>Papilionoideae</taxon>
        <taxon>50 kb inversion clade</taxon>
        <taxon>NPAAA clade</taxon>
        <taxon>indigoferoid/millettioid clade</taxon>
        <taxon>Phaseoleae</taxon>
        <taxon>Glycine</taxon>
        <taxon>Glycine subgen. Soja</taxon>
    </lineage>
</organism>
<protein>
    <submittedName>
        <fullName evidence="5">60S ribosomal protein L26-1</fullName>
    </submittedName>
</protein>
<dbReference type="AlphaFoldDB" id="A0A445H9R8"/>
<dbReference type="InterPro" id="IPR005756">
    <property type="entry name" value="Ribosomal_uL24_euk/arc"/>
</dbReference>
<dbReference type="InterPro" id="IPR014722">
    <property type="entry name" value="Rib_uL2_dom2"/>
</dbReference>
<evidence type="ECO:0000256" key="4">
    <source>
        <dbReference type="SAM" id="MobiDB-lite"/>
    </source>
</evidence>
<dbReference type="Gene3D" id="2.30.30.30">
    <property type="match status" value="2"/>
</dbReference>
<dbReference type="EMBL" id="QZWG01000013">
    <property type="protein sequence ID" value="RZB70381.1"/>
    <property type="molecule type" value="Genomic_DNA"/>
</dbReference>
<reference evidence="5 6" key="1">
    <citation type="submission" date="2018-09" db="EMBL/GenBank/DDBJ databases">
        <title>A high-quality reference genome of wild soybean provides a powerful tool to mine soybean genomes.</title>
        <authorList>
            <person name="Xie M."/>
            <person name="Chung C.Y.L."/>
            <person name="Li M.-W."/>
            <person name="Wong F.-L."/>
            <person name="Chan T.-F."/>
            <person name="Lam H.-M."/>
        </authorList>
    </citation>
    <scope>NUCLEOTIDE SEQUENCE [LARGE SCALE GENOMIC DNA]</scope>
    <source>
        <strain evidence="6">cv. W05</strain>
        <tissue evidence="5">Hypocotyl of etiolated seedlings</tissue>
    </source>
</reference>
<dbReference type="GO" id="GO:0003735">
    <property type="term" value="F:structural constituent of ribosome"/>
    <property type="evidence" value="ECO:0007669"/>
    <property type="project" value="InterPro"/>
</dbReference>
<dbReference type="InterPro" id="IPR008991">
    <property type="entry name" value="Translation_prot_SH3-like_sf"/>
</dbReference>
<name>A0A445H9R8_GLYSO</name>
<evidence type="ECO:0000256" key="1">
    <source>
        <dbReference type="ARBA" id="ARBA00010618"/>
    </source>
</evidence>
<keyword evidence="6" id="KW-1185">Reference proteome</keyword>
<comment type="caution">
    <text evidence="5">The sequence shown here is derived from an EMBL/GenBank/DDBJ whole genome shotgun (WGS) entry which is preliminary data.</text>
</comment>
<dbReference type="Proteomes" id="UP000289340">
    <property type="component" value="Chromosome 13"/>
</dbReference>
<accession>A0A445H9R8</accession>
<evidence type="ECO:0000313" key="6">
    <source>
        <dbReference type="Proteomes" id="UP000289340"/>
    </source>
</evidence>
<sequence>MKFNPRVSLSRRKSHNVHFIVPSSVRRVLMSTSLSIDLRSKYNVRSISVRKDDEWVIHIEHITREKVNANVGIHPSKIDVTKLRMDKGSKSLLDRKAKGCATADKEKGTKFAPEDIMETVN</sequence>
<dbReference type="SMR" id="A0A445H9R8"/>
<evidence type="ECO:0000256" key="2">
    <source>
        <dbReference type="ARBA" id="ARBA00022980"/>
    </source>
</evidence>
<dbReference type="GO" id="GO:0015934">
    <property type="term" value="C:large ribosomal subunit"/>
    <property type="evidence" value="ECO:0007669"/>
    <property type="project" value="InterPro"/>
</dbReference>
<proteinExistence type="inferred from homology"/>
<feature type="compositionally biased region" description="Basic and acidic residues" evidence="4">
    <location>
        <begin position="98"/>
        <end position="113"/>
    </location>
</feature>
<comment type="similarity">
    <text evidence="1">Belongs to the universal ribosomal protein uL24 family.</text>
</comment>
<keyword evidence="3" id="KW-0687">Ribonucleoprotein</keyword>
<feature type="region of interest" description="Disordered" evidence="4">
    <location>
        <begin position="98"/>
        <end position="121"/>
    </location>
</feature>
<dbReference type="Pfam" id="PF16906">
    <property type="entry name" value="Ribosomal_L26"/>
    <property type="match status" value="1"/>
</dbReference>
<keyword evidence="2 5" id="KW-0689">Ribosomal protein</keyword>
<evidence type="ECO:0000313" key="5">
    <source>
        <dbReference type="EMBL" id="RZB70381.1"/>
    </source>
</evidence>
<dbReference type="PANTHER" id="PTHR11143">
    <property type="entry name" value="60S RIBOSOMAL PROTEIN L26 FAMILY MEMBER"/>
    <property type="match status" value="1"/>
</dbReference>
<dbReference type="GO" id="GO:0006412">
    <property type="term" value="P:translation"/>
    <property type="evidence" value="ECO:0007669"/>
    <property type="project" value="InterPro"/>
</dbReference>
<gene>
    <name evidence="5" type="ORF">D0Y65_035390</name>
</gene>